<evidence type="ECO:0000256" key="4">
    <source>
        <dbReference type="ARBA" id="ARBA00022475"/>
    </source>
</evidence>
<evidence type="ECO:0000313" key="10">
    <source>
        <dbReference type="Proteomes" id="UP000183974"/>
    </source>
</evidence>
<dbReference type="PANTHER" id="PTHR30472:SF70">
    <property type="entry name" value="MOLYBDATE IMPORT SYSTEM PERMEASE PROTEIN MOLB"/>
    <property type="match status" value="1"/>
</dbReference>
<feature type="transmembrane region" description="Helical" evidence="8">
    <location>
        <begin position="153"/>
        <end position="176"/>
    </location>
</feature>
<dbReference type="Gene3D" id="1.10.3470.10">
    <property type="entry name" value="ABC transporter involved in vitamin B12 uptake, BtuC"/>
    <property type="match status" value="1"/>
</dbReference>
<dbReference type="Proteomes" id="UP000183974">
    <property type="component" value="Unassembled WGS sequence"/>
</dbReference>
<feature type="transmembrane region" description="Helical" evidence="8">
    <location>
        <begin position="100"/>
        <end position="122"/>
    </location>
</feature>
<dbReference type="PANTHER" id="PTHR30472">
    <property type="entry name" value="FERRIC ENTEROBACTIN TRANSPORT SYSTEM PERMEASE PROTEIN"/>
    <property type="match status" value="1"/>
</dbReference>
<feature type="transmembrane region" description="Helical" evidence="8">
    <location>
        <begin position="70"/>
        <end position="91"/>
    </location>
</feature>
<feature type="transmembrane region" description="Helical" evidence="8">
    <location>
        <begin position="21"/>
        <end position="39"/>
    </location>
</feature>
<keyword evidence="3" id="KW-0813">Transport</keyword>
<dbReference type="FunFam" id="1.10.3470.10:FF:000001">
    <property type="entry name" value="Vitamin B12 ABC transporter permease BtuC"/>
    <property type="match status" value="1"/>
</dbReference>
<feature type="transmembrane region" description="Helical" evidence="8">
    <location>
        <begin position="243"/>
        <end position="272"/>
    </location>
</feature>
<evidence type="ECO:0000256" key="7">
    <source>
        <dbReference type="ARBA" id="ARBA00023136"/>
    </source>
</evidence>
<dbReference type="STRING" id="337701.SAMN05444398_11137"/>
<evidence type="ECO:0000256" key="8">
    <source>
        <dbReference type="SAM" id="Phobius"/>
    </source>
</evidence>
<feature type="transmembrane region" description="Helical" evidence="8">
    <location>
        <begin position="205"/>
        <end position="223"/>
    </location>
</feature>
<organism evidence="9 10">
    <name type="scientific">Roseovarius pacificus</name>
    <dbReference type="NCBI Taxonomy" id="337701"/>
    <lineage>
        <taxon>Bacteria</taxon>
        <taxon>Pseudomonadati</taxon>
        <taxon>Pseudomonadota</taxon>
        <taxon>Alphaproteobacteria</taxon>
        <taxon>Rhodobacterales</taxon>
        <taxon>Roseobacteraceae</taxon>
        <taxon>Roseovarius</taxon>
    </lineage>
</organism>
<dbReference type="Pfam" id="PF01032">
    <property type="entry name" value="FecCD"/>
    <property type="match status" value="1"/>
</dbReference>
<dbReference type="EMBL" id="FRBR01000011">
    <property type="protein sequence ID" value="SHM18290.1"/>
    <property type="molecule type" value="Genomic_DNA"/>
</dbReference>
<feature type="transmembrane region" description="Helical" evidence="8">
    <location>
        <begin position="284"/>
        <end position="302"/>
    </location>
</feature>
<keyword evidence="7 8" id="KW-0472">Membrane</keyword>
<dbReference type="InterPro" id="IPR037294">
    <property type="entry name" value="ABC_BtuC-like"/>
</dbReference>
<reference evidence="9 10" key="1">
    <citation type="submission" date="2016-11" db="EMBL/GenBank/DDBJ databases">
        <authorList>
            <person name="Jaros S."/>
            <person name="Januszkiewicz K."/>
            <person name="Wedrychowicz H."/>
        </authorList>
    </citation>
    <scope>NUCLEOTIDE SEQUENCE [LARGE SCALE GENOMIC DNA]</scope>
    <source>
        <strain evidence="9 10">DSM 29589</strain>
    </source>
</reference>
<feature type="transmembrane region" description="Helical" evidence="8">
    <location>
        <begin position="314"/>
        <end position="333"/>
    </location>
</feature>
<sequence>MGRGTTAEMNNRRPALTMTGALSLLLVLMAFGAVMIGPYELSTGQVLAVLAGQGDEQARIVVWNIRLPRIGAALLVGASLAAAGASFQALFRNPLVSPDILGVSAGAGLGAVVGIFLALPVVAIQVSAFVGGMVAVGVVMLVASLVRNTDRTLTLVLIGVVIGALAGAMTSLLKVLADPYDQLPAITFWFLGSLAAITDDDLLPALPLVVIGLLPLALLRWRVNVLSLGDEEASSLGVEAGRTRFFVIAAATLITASVTALAGVVGWVGLVIPHIARMIVGPGFGRLLPASALIGAGYLLIVDTLARTIAQIEVPLGVLTAVIGAPFFVWLLARGRRGWS</sequence>
<dbReference type="GO" id="GO:0005886">
    <property type="term" value="C:plasma membrane"/>
    <property type="evidence" value="ECO:0007669"/>
    <property type="project" value="UniProtKB-SubCell"/>
</dbReference>
<dbReference type="SUPFAM" id="SSF81345">
    <property type="entry name" value="ABC transporter involved in vitamin B12 uptake, BtuC"/>
    <property type="match status" value="1"/>
</dbReference>
<keyword evidence="4" id="KW-1003">Cell membrane</keyword>
<dbReference type="GO" id="GO:0033214">
    <property type="term" value="P:siderophore-iron import into cell"/>
    <property type="evidence" value="ECO:0007669"/>
    <property type="project" value="TreeGrafter"/>
</dbReference>
<accession>A0A1M7GPY6</accession>
<dbReference type="GO" id="GO:0022857">
    <property type="term" value="F:transmembrane transporter activity"/>
    <property type="evidence" value="ECO:0007669"/>
    <property type="project" value="InterPro"/>
</dbReference>
<evidence type="ECO:0000256" key="1">
    <source>
        <dbReference type="ARBA" id="ARBA00004651"/>
    </source>
</evidence>
<protein>
    <submittedName>
        <fullName evidence="9">Iron complex transport system permease protein</fullName>
    </submittedName>
</protein>
<evidence type="ECO:0000256" key="3">
    <source>
        <dbReference type="ARBA" id="ARBA00022448"/>
    </source>
</evidence>
<keyword evidence="6 8" id="KW-1133">Transmembrane helix</keyword>
<proteinExistence type="inferred from homology"/>
<evidence type="ECO:0000313" key="9">
    <source>
        <dbReference type="EMBL" id="SHM18290.1"/>
    </source>
</evidence>
<comment type="similarity">
    <text evidence="2">Belongs to the binding-protein-dependent transport system permease family. FecCD subfamily.</text>
</comment>
<evidence type="ECO:0000256" key="5">
    <source>
        <dbReference type="ARBA" id="ARBA00022692"/>
    </source>
</evidence>
<dbReference type="AlphaFoldDB" id="A0A1M7GPY6"/>
<gene>
    <name evidence="9" type="ORF">SAMN05444398_11137</name>
</gene>
<dbReference type="InterPro" id="IPR000522">
    <property type="entry name" value="ABC_transptr_permease_BtuC"/>
</dbReference>
<dbReference type="CDD" id="cd06550">
    <property type="entry name" value="TM_ABC_iron-siderophores_like"/>
    <property type="match status" value="1"/>
</dbReference>
<comment type="subcellular location">
    <subcellularLocation>
        <location evidence="1">Cell membrane</location>
        <topology evidence="1">Multi-pass membrane protein</topology>
    </subcellularLocation>
</comment>
<keyword evidence="5 8" id="KW-0812">Transmembrane</keyword>
<feature type="transmembrane region" description="Helical" evidence="8">
    <location>
        <begin position="128"/>
        <end position="146"/>
    </location>
</feature>
<keyword evidence="10" id="KW-1185">Reference proteome</keyword>
<dbReference type="RefSeq" id="WP_084729221.1">
    <property type="nucleotide sequence ID" value="NZ_BMLR01000012.1"/>
</dbReference>
<evidence type="ECO:0000256" key="6">
    <source>
        <dbReference type="ARBA" id="ARBA00022989"/>
    </source>
</evidence>
<name>A0A1M7GPY6_9RHOB</name>
<evidence type="ECO:0000256" key="2">
    <source>
        <dbReference type="ARBA" id="ARBA00007935"/>
    </source>
</evidence>